<dbReference type="Pfam" id="PF00583">
    <property type="entry name" value="Acetyltransf_1"/>
    <property type="match status" value="1"/>
</dbReference>
<sequence length="174" mass="20602">MEYNEIIIRPVQLSDVKKIYEFRKKVVSETHYLITSPDELPNYETLRRYVKIYITDPLRLHLVAEFDRKIVGEITMLIHEKKRMRHVAEFGISVLKDYWGVGIGKNLISNAIKWAITKKVTRIQLEVMKTNKRAIKLYEKFGFQIEGIKRNAVKINNRYIDLLIMGLLIAPERR</sequence>
<dbReference type="Gene3D" id="3.40.630.30">
    <property type="match status" value="1"/>
</dbReference>
<dbReference type="CDD" id="cd04301">
    <property type="entry name" value="NAT_SF"/>
    <property type="match status" value="1"/>
</dbReference>
<protein>
    <submittedName>
        <fullName evidence="2">GNAT family N-acetyltransferase</fullName>
    </submittedName>
</protein>
<reference evidence="2 3" key="1">
    <citation type="submission" date="2021-03" db="EMBL/GenBank/DDBJ databases">
        <title>Thermosipho ferrireducens sp.nov., an anaerobic thermophilic iron-reducing bacterium isolated from a deep-sea hydrothermal sulfide deposits.</title>
        <authorList>
            <person name="Zeng X."/>
            <person name="Chen Y."/>
            <person name="Shao Z."/>
        </authorList>
    </citation>
    <scope>NUCLEOTIDE SEQUENCE [LARGE SCALE GENOMIC DNA]</scope>
    <source>
        <strain evidence="2 3">JL129W03</strain>
    </source>
</reference>
<organism evidence="2 3">
    <name type="scientific">Thermosipho ferrireducens</name>
    <dbReference type="NCBI Taxonomy" id="2571116"/>
    <lineage>
        <taxon>Bacteria</taxon>
        <taxon>Thermotogati</taxon>
        <taxon>Thermotogota</taxon>
        <taxon>Thermotogae</taxon>
        <taxon>Thermotogales</taxon>
        <taxon>Fervidobacteriaceae</taxon>
        <taxon>Thermosipho</taxon>
    </lineage>
</organism>
<dbReference type="PROSITE" id="PS51186">
    <property type="entry name" value="GNAT"/>
    <property type="match status" value="1"/>
</dbReference>
<dbReference type="RefSeq" id="WP_207566323.1">
    <property type="nucleotide sequence ID" value="NZ_CP071446.1"/>
</dbReference>
<evidence type="ECO:0000313" key="2">
    <source>
        <dbReference type="EMBL" id="QTA37599.1"/>
    </source>
</evidence>
<dbReference type="Proteomes" id="UP000671862">
    <property type="component" value="Chromosome"/>
</dbReference>
<proteinExistence type="predicted"/>
<dbReference type="PANTHER" id="PTHR43415:SF3">
    <property type="entry name" value="GNAT-FAMILY ACETYLTRANSFERASE"/>
    <property type="match status" value="1"/>
</dbReference>
<dbReference type="InterPro" id="IPR016181">
    <property type="entry name" value="Acyl_CoA_acyltransferase"/>
</dbReference>
<accession>A0ABX7S516</accession>
<keyword evidence="3" id="KW-1185">Reference proteome</keyword>
<gene>
    <name evidence="2" type="ORF">JYK00_07660</name>
</gene>
<evidence type="ECO:0000313" key="3">
    <source>
        <dbReference type="Proteomes" id="UP000671862"/>
    </source>
</evidence>
<name>A0ABX7S516_9BACT</name>
<evidence type="ECO:0000259" key="1">
    <source>
        <dbReference type="PROSITE" id="PS51186"/>
    </source>
</evidence>
<dbReference type="SUPFAM" id="SSF55729">
    <property type="entry name" value="Acyl-CoA N-acyltransferases (Nat)"/>
    <property type="match status" value="1"/>
</dbReference>
<dbReference type="PANTHER" id="PTHR43415">
    <property type="entry name" value="SPERMIDINE N(1)-ACETYLTRANSFERASE"/>
    <property type="match status" value="1"/>
</dbReference>
<dbReference type="InterPro" id="IPR000182">
    <property type="entry name" value="GNAT_dom"/>
</dbReference>
<dbReference type="EMBL" id="CP071446">
    <property type="protein sequence ID" value="QTA37599.1"/>
    <property type="molecule type" value="Genomic_DNA"/>
</dbReference>
<feature type="domain" description="N-acetyltransferase" evidence="1">
    <location>
        <begin position="6"/>
        <end position="170"/>
    </location>
</feature>